<accession>A0A382QUX9</accession>
<dbReference type="AlphaFoldDB" id="A0A382QUX9"/>
<proteinExistence type="predicted"/>
<evidence type="ECO:0000313" key="1">
    <source>
        <dbReference type="EMBL" id="SVC89256.1"/>
    </source>
</evidence>
<dbReference type="EMBL" id="UINC01117080">
    <property type="protein sequence ID" value="SVC89256.1"/>
    <property type="molecule type" value="Genomic_DNA"/>
</dbReference>
<protein>
    <submittedName>
        <fullName evidence="1">Uncharacterized protein</fullName>
    </submittedName>
</protein>
<reference evidence="1" key="1">
    <citation type="submission" date="2018-05" db="EMBL/GenBank/DDBJ databases">
        <authorList>
            <person name="Lanie J.A."/>
            <person name="Ng W.-L."/>
            <person name="Kazmierczak K.M."/>
            <person name="Andrzejewski T.M."/>
            <person name="Davidsen T.M."/>
            <person name="Wayne K.J."/>
            <person name="Tettelin H."/>
            <person name="Glass J.I."/>
            <person name="Rusch D."/>
            <person name="Podicherti R."/>
            <person name="Tsui H.-C.T."/>
            <person name="Winkler M.E."/>
        </authorList>
    </citation>
    <scope>NUCLEOTIDE SEQUENCE</scope>
</reference>
<name>A0A382QUX9_9ZZZZ</name>
<sequence length="168" mass="19322">MTKYIFPLMLLIILVSPILRTSNGETFSQLNFQTLETLSSQSSKILADFQGEDKMDTQRNESSPRTLIRKELDSNRINNLKINDETDIGDVSKSYSEIEKKALRLPQKSSRAFLMFRHLQMYLHSVRFCRLCYMPSTALMVGDREISQHLKVDRSTIGEVIKLSSLVT</sequence>
<feature type="non-terminal residue" evidence="1">
    <location>
        <position position="168"/>
    </location>
</feature>
<gene>
    <name evidence="1" type="ORF">METZ01_LOCUS342110</name>
</gene>
<organism evidence="1">
    <name type="scientific">marine metagenome</name>
    <dbReference type="NCBI Taxonomy" id="408172"/>
    <lineage>
        <taxon>unclassified sequences</taxon>
        <taxon>metagenomes</taxon>
        <taxon>ecological metagenomes</taxon>
    </lineage>
</organism>